<dbReference type="PROSITE" id="PS51257">
    <property type="entry name" value="PROKAR_LIPOPROTEIN"/>
    <property type="match status" value="1"/>
</dbReference>
<feature type="domain" description="PPIase FKBP-type" evidence="7">
    <location>
        <begin position="70"/>
        <end position="169"/>
    </location>
</feature>
<dbReference type="InterPro" id="IPR001179">
    <property type="entry name" value="PPIase_FKBP_dom"/>
</dbReference>
<name>A0ABP5LSC1_9ACTN</name>
<evidence type="ECO:0000256" key="6">
    <source>
        <dbReference type="SAM" id="SignalP"/>
    </source>
</evidence>
<dbReference type="PROSITE" id="PS50059">
    <property type="entry name" value="FKBP_PPIASE"/>
    <property type="match status" value="2"/>
</dbReference>
<dbReference type="PANTHER" id="PTHR10516:SF428">
    <property type="entry name" value="PEPTIDYLPROLYL ISOMERASE"/>
    <property type="match status" value="1"/>
</dbReference>
<dbReference type="InterPro" id="IPR046357">
    <property type="entry name" value="PPIase_dom_sf"/>
</dbReference>
<evidence type="ECO:0000313" key="9">
    <source>
        <dbReference type="Proteomes" id="UP001501771"/>
    </source>
</evidence>
<dbReference type="InterPro" id="IPR050689">
    <property type="entry name" value="FKBP-type_PPIase"/>
</dbReference>
<evidence type="ECO:0000256" key="5">
    <source>
        <dbReference type="RuleBase" id="RU003915"/>
    </source>
</evidence>
<evidence type="ECO:0000256" key="2">
    <source>
        <dbReference type="ARBA" id="ARBA00023110"/>
    </source>
</evidence>
<keyword evidence="6" id="KW-0732">Signal</keyword>
<evidence type="ECO:0000256" key="1">
    <source>
        <dbReference type="ARBA" id="ARBA00000971"/>
    </source>
</evidence>
<evidence type="ECO:0000256" key="3">
    <source>
        <dbReference type="ARBA" id="ARBA00023235"/>
    </source>
</evidence>
<keyword evidence="2 4" id="KW-0697">Rotamase</keyword>
<dbReference type="Proteomes" id="UP001501771">
    <property type="component" value="Unassembled WGS sequence"/>
</dbReference>
<proteinExistence type="inferred from homology"/>
<dbReference type="SUPFAM" id="SSF54534">
    <property type="entry name" value="FKBP-like"/>
    <property type="match status" value="2"/>
</dbReference>
<keyword evidence="9" id="KW-1185">Reference proteome</keyword>
<keyword evidence="3 4" id="KW-0413">Isomerase</keyword>
<feature type="domain" description="PPIase FKBP-type" evidence="7">
    <location>
        <begin position="228"/>
        <end position="317"/>
    </location>
</feature>
<dbReference type="Gene3D" id="3.10.50.40">
    <property type="match status" value="2"/>
</dbReference>
<evidence type="ECO:0000256" key="4">
    <source>
        <dbReference type="PROSITE-ProRule" id="PRU00277"/>
    </source>
</evidence>
<feature type="chain" id="PRO_5047124088" description="Peptidyl-prolyl cis-trans isomerase" evidence="6">
    <location>
        <begin position="26"/>
        <end position="317"/>
    </location>
</feature>
<comment type="catalytic activity">
    <reaction evidence="1 4 5">
        <text>[protein]-peptidylproline (omega=180) = [protein]-peptidylproline (omega=0)</text>
        <dbReference type="Rhea" id="RHEA:16237"/>
        <dbReference type="Rhea" id="RHEA-COMP:10747"/>
        <dbReference type="Rhea" id="RHEA-COMP:10748"/>
        <dbReference type="ChEBI" id="CHEBI:83833"/>
        <dbReference type="ChEBI" id="CHEBI:83834"/>
        <dbReference type="EC" id="5.2.1.8"/>
    </reaction>
</comment>
<dbReference type="EC" id="5.2.1.8" evidence="5"/>
<dbReference type="RefSeq" id="WP_344154450.1">
    <property type="nucleotide sequence ID" value="NZ_BAAAQR010000010.1"/>
</dbReference>
<comment type="similarity">
    <text evidence="5">Belongs to the FKBP-type PPIase family.</text>
</comment>
<evidence type="ECO:0000313" key="8">
    <source>
        <dbReference type="EMBL" id="GAA2150856.1"/>
    </source>
</evidence>
<gene>
    <name evidence="8" type="ORF">GCM10009844_32300</name>
</gene>
<comment type="caution">
    <text evidence="8">The sequence shown here is derived from an EMBL/GenBank/DDBJ whole genome shotgun (WGS) entry which is preliminary data.</text>
</comment>
<sequence>MSRRLRRLPTVLLPVLLLAGLTACGSDDDASAGQPLDAVSIEGDVGKEPQVTWKDQMQVDGLETKTLETGDGAELQDGDKVNAQIWIGNGYTEKKAYSTYDSDTPESVTVGSDQVSPLFADAVAAGKAIGSRIVVTAPADKAFGAQGNPQLGIGNKDAVLVIVDLVSKAAKPLDGPQGAAQKAPSWAPKLVEKGDAVTSLDFAKAPKPNGKLREATLVKGTGATVQKGQTITVDYLGQVYGGKQPFDESYSKEPASFGIGTGQVIPGWDKTLVGTKVGSRVLLAIPPKEGYGSKGNTAAGIKGTDTLYFVVDILSAG</sequence>
<dbReference type="GO" id="GO:0016853">
    <property type="term" value="F:isomerase activity"/>
    <property type="evidence" value="ECO:0007669"/>
    <property type="project" value="UniProtKB-KW"/>
</dbReference>
<accession>A0ABP5LSC1</accession>
<evidence type="ECO:0000259" key="7">
    <source>
        <dbReference type="PROSITE" id="PS50059"/>
    </source>
</evidence>
<reference evidence="9" key="1">
    <citation type="journal article" date="2019" name="Int. J. Syst. Evol. Microbiol.">
        <title>The Global Catalogue of Microorganisms (GCM) 10K type strain sequencing project: providing services to taxonomists for standard genome sequencing and annotation.</title>
        <authorList>
            <consortium name="The Broad Institute Genomics Platform"/>
            <consortium name="The Broad Institute Genome Sequencing Center for Infectious Disease"/>
            <person name="Wu L."/>
            <person name="Ma J."/>
        </authorList>
    </citation>
    <scope>NUCLEOTIDE SEQUENCE [LARGE SCALE GENOMIC DNA]</scope>
    <source>
        <strain evidence="9">JCM 16022</strain>
    </source>
</reference>
<dbReference type="Pfam" id="PF00254">
    <property type="entry name" value="FKBP_C"/>
    <property type="match status" value="2"/>
</dbReference>
<feature type="signal peptide" evidence="6">
    <location>
        <begin position="1"/>
        <end position="25"/>
    </location>
</feature>
<dbReference type="EMBL" id="BAAAQR010000010">
    <property type="protein sequence ID" value="GAA2150856.1"/>
    <property type="molecule type" value="Genomic_DNA"/>
</dbReference>
<organism evidence="8 9">
    <name type="scientific">Nocardioides koreensis</name>
    <dbReference type="NCBI Taxonomy" id="433651"/>
    <lineage>
        <taxon>Bacteria</taxon>
        <taxon>Bacillati</taxon>
        <taxon>Actinomycetota</taxon>
        <taxon>Actinomycetes</taxon>
        <taxon>Propionibacteriales</taxon>
        <taxon>Nocardioidaceae</taxon>
        <taxon>Nocardioides</taxon>
    </lineage>
</organism>
<protein>
    <recommendedName>
        <fullName evidence="5">Peptidyl-prolyl cis-trans isomerase</fullName>
        <ecNumber evidence="5">5.2.1.8</ecNumber>
    </recommendedName>
</protein>
<dbReference type="PANTHER" id="PTHR10516">
    <property type="entry name" value="PEPTIDYL-PROLYL CIS-TRANS ISOMERASE"/>
    <property type="match status" value="1"/>
</dbReference>